<organism evidence="1 2">
    <name type="scientific">Chitinophaga eiseniae</name>
    <dbReference type="NCBI Taxonomy" id="634771"/>
    <lineage>
        <taxon>Bacteria</taxon>
        <taxon>Pseudomonadati</taxon>
        <taxon>Bacteroidota</taxon>
        <taxon>Chitinophagia</taxon>
        <taxon>Chitinophagales</taxon>
        <taxon>Chitinophagaceae</taxon>
        <taxon>Chitinophaga</taxon>
    </lineage>
</organism>
<sequence>MRSFVALMTCIACIAWIHSCEKRLLGVRLEKNNENKVAPSPEIYVTTGVPTRPVSYIAHAASLVTLPVNPPRIRNRAKKPDHAPKAYDSLLFRQALAKGKYSQYNNNIP</sequence>
<evidence type="ECO:0000313" key="2">
    <source>
        <dbReference type="Proteomes" id="UP000552864"/>
    </source>
</evidence>
<dbReference type="AlphaFoldDB" id="A0A847SI96"/>
<dbReference type="EMBL" id="JABAHZ010000002">
    <property type="protein sequence ID" value="NLR78765.1"/>
    <property type="molecule type" value="Genomic_DNA"/>
</dbReference>
<dbReference type="RefSeq" id="WP_168738141.1">
    <property type="nucleotide sequence ID" value="NZ_JABAHZ010000002.1"/>
</dbReference>
<gene>
    <name evidence="1" type="ORF">HGH91_09020</name>
</gene>
<protein>
    <submittedName>
        <fullName evidence="1">Uncharacterized protein</fullName>
    </submittedName>
</protein>
<accession>A0A847SI96</accession>
<name>A0A847SI96_9BACT</name>
<comment type="caution">
    <text evidence="1">The sequence shown here is derived from an EMBL/GenBank/DDBJ whole genome shotgun (WGS) entry which is preliminary data.</text>
</comment>
<reference evidence="1 2" key="1">
    <citation type="submission" date="2020-04" db="EMBL/GenBank/DDBJ databases">
        <authorList>
            <person name="Yin C."/>
        </authorList>
    </citation>
    <scope>NUCLEOTIDE SEQUENCE [LARGE SCALE GENOMIC DNA]</scope>
    <source>
        <strain evidence="1 2">Ak56</strain>
    </source>
</reference>
<evidence type="ECO:0000313" key="1">
    <source>
        <dbReference type="EMBL" id="NLR78765.1"/>
    </source>
</evidence>
<proteinExistence type="predicted"/>
<keyword evidence="2" id="KW-1185">Reference proteome</keyword>
<dbReference type="Proteomes" id="UP000552864">
    <property type="component" value="Unassembled WGS sequence"/>
</dbReference>